<proteinExistence type="predicted"/>
<dbReference type="Pfam" id="PF12680">
    <property type="entry name" value="SnoaL_2"/>
    <property type="match status" value="1"/>
</dbReference>
<dbReference type="Proteomes" id="UP001235874">
    <property type="component" value="Chromosome"/>
</dbReference>
<dbReference type="KEGG" id="mprn:Q3V37_00895"/>
<dbReference type="EMBL" id="CP130472">
    <property type="protein sequence ID" value="WLS45881.1"/>
    <property type="molecule type" value="Genomic_DNA"/>
</dbReference>
<keyword evidence="3" id="KW-1185">Reference proteome</keyword>
<dbReference type="AlphaFoldDB" id="A0AAJ6L379"/>
<feature type="domain" description="SnoaL-like" evidence="1">
    <location>
        <begin position="12"/>
        <end position="112"/>
    </location>
</feature>
<name>A0AAJ6L379_9ACTN</name>
<evidence type="ECO:0000313" key="2">
    <source>
        <dbReference type="EMBL" id="WLS45881.1"/>
    </source>
</evidence>
<protein>
    <submittedName>
        <fullName evidence="2">Nuclear transport factor 2 family protein</fullName>
    </submittedName>
</protein>
<evidence type="ECO:0000313" key="3">
    <source>
        <dbReference type="Proteomes" id="UP001235874"/>
    </source>
</evidence>
<dbReference type="SUPFAM" id="SSF54427">
    <property type="entry name" value="NTF2-like"/>
    <property type="match status" value="1"/>
</dbReference>
<reference evidence="2 3" key="1">
    <citation type="submission" date="2023-07" db="EMBL/GenBank/DDBJ databases">
        <title>Micromonospora profundi TRM 95458 converts glycerol to a new osmotic compound.</title>
        <authorList>
            <person name="Lu D."/>
        </authorList>
    </citation>
    <scope>NUCLEOTIDE SEQUENCE [LARGE SCALE GENOMIC DNA]</scope>
    <source>
        <strain evidence="2 3">TRM95458</strain>
    </source>
</reference>
<organism evidence="2 3">
    <name type="scientific">Micromonospora profundi</name>
    <dbReference type="NCBI Taxonomy" id="1420889"/>
    <lineage>
        <taxon>Bacteria</taxon>
        <taxon>Bacillati</taxon>
        <taxon>Actinomycetota</taxon>
        <taxon>Actinomycetes</taxon>
        <taxon>Micromonosporales</taxon>
        <taxon>Micromonosporaceae</taxon>
        <taxon>Micromonospora</taxon>
    </lineage>
</organism>
<dbReference type="Gene3D" id="3.10.450.50">
    <property type="match status" value="1"/>
</dbReference>
<dbReference type="InterPro" id="IPR032710">
    <property type="entry name" value="NTF2-like_dom_sf"/>
</dbReference>
<accession>A0AAJ6L379</accession>
<gene>
    <name evidence="2" type="ORF">Q3V37_00895</name>
</gene>
<dbReference type="RefSeq" id="WP_053657593.1">
    <property type="nucleotide sequence ID" value="NZ_CP130472.1"/>
</dbReference>
<dbReference type="InterPro" id="IPR037401">
    <property type="entry name" value="SnoaL-like"/>
</dbReference>
<evidence type="ECO:0000259" key="1">
    <source>
        <dbReference type="Pfam" id="PF12680"/>
    </source>
</evidence>
<sequence>MDTREAARRWARTWADAWPIKDAEAIAALQNESGDHWASMFRPYRGRSGLRAYLTECFTEESRPAQVWFAEPRVDGDTAAVEYWSVIHVDDQPMTISGCTVLRFDEAGLVAESRDYSHATQGRHLPPGDLFG</sequence>